<evidence type="ECO:0000313" key="1">
    <source>
        <dbReference type="EMBL" id="TQN01133.1"/>
    </source>
</evidence>
<proteinExistence type="predicted"/>
<accession>A0A543L1C8</accession>
<evidence type="ECO:0000313" key="2">
    <source>
        <dbReference type="Proteomes" id="UP000316993"/>
    </source>
</evidence>
<dbReference type="Proteomes" id="UP000316993">
    <property type="component" value="Unassembled WGS sequence"/>
</dbReference>
<comment type="caution">
    <text evidence="1">The sequence shown here is derived from an EMBL/GenBank/DDBJ whole genome shotgun (WGS) entry which is preliminary data.</text>
</comment>
<organism evidence="1 2">
    <name type="scientific">Acidovorax temperans</name>
    <dbReference type="NCBI Taxonomy" id="80878"/>
    <lineage>
        <taxon>Bacteria</taxon>
        <taxon>Pseudomonadati</taxon>
        <taxon>Pseudomonadota</taxon>
        <taxon>Betaproteobacteria</taxon>
        <taxon>Burkholderiales</taxon>
        <taxon>Comamonadaceae</taxon>
        <taxon>Acidovorax</taxon>
    </lineage>
</organism>
<gene>
    <name evidence="1" type="ORF">BDD18_3078</name>
</gene>
<name>A0A543L1C8_9BURK</name>
<sequence>MLQPLIPLQAPALTKKPALGGLEAVKTLRVRREAQECLN</sequence>
<reference evidence="1 2" key="1">
    <citation type="submission" date="2019-06" db="EMBL/GenBank/DDBJ databases">
        <title>Genomic Encyclopedia of Archaeal and Bacterial Type Strains, Phase II (KMG-II): from individual species to whole genera.</title>
        <authorList>
            <person name="Goeker M."/>
        </authorList>
    </citation>
    <scope>NUCLEOTIDE SEQUENCE [LARGE SCALE GENOMIC DNA]</scope>
    <source>
        <strain evidence="1 2">DSM 7270</strain>
    </source>
</reference>
<dbReference type="AlphaFoldDB" id="A0A543L1C8"/>
<protein>
    <submittedName>
        <fullName evidence="1">Uncharacterized protein</fullName>
    </submittedName>
</protein>
<dbReference type="EMBL" id="VFPV01000003">
    <property type="protein sequence ID" value="TQN01133.1"/>
    <property type="molecule type" value="Genomic_DNA"/>
</dbReference>